<proteinExistence type="predicted"/>
<dbReference type="OrthoDB" id="40002at2759"/>
<keyword evidence="2" id="KW-1185">Reference proteome</keyword>
<evidence type="ECO:0000313" key="2">
    <source>
        <dbReference type="Proteomes" id="UP000095751"/>
    </source>
</evidence>
<gene>
    <name evidence="1" type="ORF">FRACYDRAFT_270712</name>
</gene>
<evidence type="ECO:0000313" key="1">
    <source>
        <dbReference type="EMBL" id="OEU11992.1"/>
    </source>
</evidence>
<protein>
    <submittedName>
        <fullName evidence="1">Uncharacterized protein</fullName>
    </submittedName>
</protein>
<dbReference type="EMBL" id="KV784366">
    <property type="protein sequence ID" value="OEU11992.1"/>
    <property type="molecule type" value="Genomic_DNA"/>
</dbReference>
<organism evidence="1 2">
    <name type="scientific">Fragilariopsis cylindrus CCMP1102</name>
    <dbReference type="NCBI Taxonomy" id="635003"/>
    <lineage>
        <taxon>Eukaryota</taxon>
        <taxon>Sar</taxon>
        <taxon>Stramenopiles</taxon>
        <taxon>Ochrophyta</taxon>
        <taxon>Bacillariophyta</taxon>
        <taxon>Bacillariophyceae</taxon>
        <taxon>Bacillariophycidae</taxon>
        <taxon>Bacillariales</taxon>
        <taxon>Bacillariaceae</taxon>
        <taxon>Fragilariopsis</taxon>
    </lineage>
</organism>
<accession>A0A1E7F1C1</accession>
<reference evidence="1 2" key="1">
    <citation type="submission" date="2016-09" db="EMBL/GenBank/DDBJ databases">
        <title>Extensive genetic diversity and differential bi-allelic expression allows diatom success in the polar Southern Ocean.</title>
        <authorList>
            <consortium name="DOE Joint Genome Institute"/>
            <person name="Mock T."/>
            <person name="Otillar R.P."/>
            <person name="Strauss J."/>
            <person name="Dupont C."/>
            <person name="Frickenhaus S."/>
            <person name="Maumus F."/>
            <person name="Mcmullan M."/>
            <person name="Sanges R."/>
            <person name="Schmutz J."/>
            <person name="Toseland A."/>
            <person name="Valas R."/>
            <person name="Veluchamy A."/>
            <person name="Ward B.J."/>
            <person name="Allen A."/>
            <person name="Barry K."/>
            <person name="Falciatore A."/>
            <person name="Ferrante M."/>
            <person name="Fortunato A.E."/>
            <person name="Gloeckner G."/>
            <person name="Gruber A."/>
            <person name="Hipkin R."/>
            <person name="Janech M."/>
            <person name="Kroth P."/>
            <person name="Leese F."/>
            <person name="Lindquist E."/>
            <person name="Lyon B.R."/>
            <person name="Martin J."/>
            <person name="Mayer C."/>
            <person name="Parker M."/>
            <person name="Quesneville H."/>
            <person name="Raymond J."/>
            <person name="Uhlig C."/>
            <person name="Valentin K.U."/>
            <person name="Worden A.Z."/>
            <person name="Armbrust E.V."/>
            <person name="Bowler C."/>
            <person name="Green B."/>
            <person name="Moulton V."/>
            <person name="Van Oosterhout C."/>
            <person name="Grigoriev I."/>
        </authorList>
    </citation>
    <scope>NUCLEOTIDE SEQUENCE [LARGE SCALE GENOMIC DNA]</scope>
    <source>
        <strain evidence="1 2">CCMP1102</strain>
    </source>
</reference>
<dbReference type="AlphaFoldDB" id="A0A1E7F1C1"/>
<dbReference type="KEGG" id="fcy:FRACYDRAFT_270712"/>
<dbReference type="InParanoid" id="A0A1E7F1C1"/>
<feature type="non-terminal residue" evidence="1">
    <location>
        <position position="102"/>
    </location>
</feature>
<dbReference type="Proteomes" id="UP000095751">
    <property type="component" value="Unassembled WGS sequence"/>
</dbReference>
<name>A0A1E7F1C1_9STRA</name>
<sequence>MAEHPDTPDVQRFAHREYDVTCCIEMLCCGSSKLILGEEDAEMSTNCWCGICKSKKRGPYGELGTIDSNRTCCFVGFATGSLMAEQDSKGCNEVEVDEIVVE</sequence>